<dbReference type="Pfam" id="PF00857">
    <property type="entry name" value="Isochorismatase"/>
    <property type="match status" value="1"/>
</dbReference>
<dbReference type="InterPro" id="IPR036380">
    <property type="entry name" value="Isochorismatase-like_sf"/>
</dbReference>
<sequence length="199" mass="21523">MADLARQSQSLGTRPALLLIDMINAFTDADSPLGSESDAVVQACVRLQEAFRARDLPLCFTSVVYSNDGQAKVFRARLPALNMLIEGSAATAVDERLRPRASEPVFAKQYASAFFATGLDQWLKDQSVDSLVVVGLTTSGCVRASVVDGLQHDYVVCVPREAVGDRNSDAHIANLHDMHAKYAEVLSVDDVIRTLQGSL</sequence>
<evidence type="ECO:0000313" key="3">
    <source>
        <dbReference type="EMBL" id="EAQ96170.1"/>
    </source>
</evidence>
<accession>A4ACX9</accession>
<dbReference type="eggNOG" id="COG1335">
    <property type="taxonomic scope" value="Bacteria"/>
</dbReference>
<proteinExistence type="predicted"/>
<dbReference type="OrthoDB" id="5360912at2"/>
<dbReference type="EMBL" id="AAOA02000005">
    <property type="protein sequence ID" value="EAQ96170.1"/>
    <property type="molecule type" value="Genomic_DNA"/>
</dbReference>
<evidence type="ECO:0000313" key="4">
    <source>
        <dbReference type="Proteomes" id="UP000019205"/>
    </source>
</evidence>
<dbReference type="InterPro" id="IPR000868">
    <property type="entry name" value="Isochorismatase-like_dom"/>
</dbReference>
<evidence type="ECO:0000256" key="1">
    <source>
        <dbReference type="ARBA" id="ARBA00022801"/>
    </source>
</evidence>
<dbReference type="Gene3D" id="3.40.50.850">
    <property type="entry name" value="Isochorismatase-like"/>
    <property type="match status" value="1"/>
</dbReference>
<dbReference type="GO" id="GO:0016787">
    <property type="term" value="F:hydrolase activity"/>
    <property type="evidence" value="ECO:0007669"/>
    <property type="project" value="UniProtKB-KW"/>
</dbReference>
<comment type="caution">
    <text evidence="3">The sequence shown here is derived from an EMBL/GenBank/DDBJ whole genome shotgun (WGS) entry which is preliminary data.</text>
</comment>
<dbReference type="SUPFAM" id="SSF52499">
    <property type="entry name" value="Isochorismatase-like hydrolases"/>
    <property type="match status" value="1"/>
</dbReference>
<name>A4ACX9_9GAMM</name>
<dbReference type="AlphaFoldDB" id="A4ACX9"/>
<dbReference type="STRING" id="314285.KT71_18931"/>
<reference evidence="3 4" key="1">
    <citation type="journal article" date="2007" name="Proc. Natl. Acad. Sci. U.S.A.">
        <title>Characterization of a marine gammaproteobacterium capable of aerobic anoxygenic photosynthesis.</title>
        <authorList>
            <person name="Fuchs B.M."/>
            <person name="Spring S."/>
            <person name="Teeling H."/>
            <person name="Quast C."/>
            <person name="Wulf J."/>
            <person name="Schattenhofer M."/>
            <person name="Yan S."/>
            <person name="Ferriera S."/>
            <person name="Johnson J."/>
            <person name="Glockner F.O."/>
            <person name="Amann R."/>
        </authorList>
    </citation>
    <scope>NUCLEOTIDE SEQUENCE [LARGE SCALE GENOMIC DNA]</scope>
    <source>
        <strain evidence="3">KT71</strain>
    </source>
</reference>
<organism evidence="3 4">
    <name type="scientific">Congregibacter litoralis KT71</name>
    <dbReference type="NCBI Taxonomy" id="314285"/>
    <lineage>
        <taxon>Bacteria</taxon>
        <taxon>Pseudomonadati</taxon>
        <taxon>Pseudomonadota</taxon>
        <taxon>Gammaproteobacteria</taxon>
        <taxon>Cellvibrionales</taxon>
        <taxon>Halieaceae</taxon>
        <taxon>Congregibacter</taxon>
    </lineage>
</organism>
<protein>
    <submittedName>
        <fullName evidence="3">Amidase</fullName>
    </submittedName>
</protein>
<evidence type="ECO:0000259" key="2">
    <source>
        <dbReference type="Pfam" id="PF00857"/>
    </source>
</evidence>
<dbReference type="HOGENOM" id="CLU_068979_7_1_6"/>
<dbReference type="PANTHER" id="PTHR43540:SF1">
    <property type="entry name" value="ISOCHORISMATASE HYDROLASE"/>
    <property type="match status" value="1"/>
</dbReference>
<feature type="domain" description="Isochorismatase-like" evidence="2">
    <location>
        <begin position="16"/>
        <end position="190"/>
    </location>
</feature>
<dbReference type="PANTHER" id="PTHR43540">
    <property type="entry name" value="PEROXYUREIDOACRYLATE/UREIDOACRYLATE AMIDOHYDROLASE-RELATED"/>
    <property type="match status" value="1"/>
</dbReference>
<dbReference type="InterPro" id="IPR050272">
    <property type="entry name" value="Isochorismatase-like_hydrls"/>
</dbReference>
<keyword evidence="1" id="KW-0378">Hydrolase</keyword>
<dbReference type="RefSeq" id="WP_008296224.1">
    <property type="nucleotide sequence ID" value="NZ_CM002299.1"/>
</dbReference>
<reference evidence="3 4" key="2">
    <citation type="journal article" date="2009" name="PLoS ONE">
        <title>The photosynthetic apparatus and its regulation in the aerobic gammaproteobacterium Congregibacter litoralis gen. nov., sp. nov.</title>
        <authorList>
            <person name="Spring S."/>
            <person name="Lunsdorf H."/>
            <person name="Fuchs B.M."/>
            <person name="Tindall B.J."/>
        </authorList>
    </citation>
    <scope>NUCLEOTIDE SEQUENCE [LARGE SCALE GENOMIC DNA]</scope>
    <source>
        <strain evidence="3">KT71</strain>
    </source>
</reference>
<gene>
    <name evidence="3" type="ORF">KT71_18931</name>
</gene>
<dbReference type="Proteomes" id="UP000019205">
    <property type="component" value="Chromosome"/>
</dbReference>
<keyword evidence="4" id="KW-1185">Reference proteome</keyword>